<comment type="caution">
    <text evidence="9">The sequence shown here is derived from an EMBL/GenBank/DDBJ whole genome shotgun (WGS) entry which is preliminary data.</text>
</comment>
<comment type="function">
    <text evidence="1">Acts as a defensive agent. Recognizes blood group fucosylated oligosaccharides including A, B, H and Lewis B-type antigens. Does not recognize Lewis A antigen and has low affinity for monovalent haptens.</text>
</comment>
<sequence length="483" mass="53426">MTAPFDDPNLFVNVALGKPATQSSRPGWCSLEPDGLVNGDFGPEYNAHTDADEPAWWQVDLERRFPLSAIVVHNRREHAREAARSLRVEVSEDGSNWTLIHAGLTHFRARGQAIPLQLPLAGLVWARFVKVSLDERQPLVLSQVEVFVERSAYELIGLREDLGLDVPLLAEVPGAVEQMSYALVGAPGTRDAPLIGVSLVLNGALGNGLMQHTMAIAVARKFRLRYFKLATRDTSGVIARTEPVDLGGLSFLPSTHPLPAGGWFLEGYFWELEHHARFARDLLTPSQRRETVRTIIHPLYNLLPPVFAPKPADELIVHIRSGDVFSTWVNAAYIQPPLAFYTLVIDRFLQAGRITRVKLVYENRLNPVIDALEAHLAARAIPFSVQSGTIVEDTAALVNGRHLVFGFGTLGPAICYLSDAVETVVSFSNGHDHGFREIPTVGNVVEVFDAGDYIRPGSWNNSPEQRRMMVEYPESSLRIEGTI</sequence>
<comment type="subunit">
    <text evidence="3">Homotrimer.</text>
</comment>
<dbReference type="InterPro" id="IPR051941">
    <property type="entry name" value="BG_Antigen-Binding_Lectin"/>
</dbReference>
<dbReference type="PANTHER" id="PTHR45713">
    <property type="entry name" value="FTP DOMAIN-CONTAINING PROTEIN"/>
    <property type="match status" value="1"/>
</dbReference>
<protein>
    <recommendedName>
        <fullName evidence="8">F5/8 type C domain-containing protein</fullName>
    </recommendedName>
</protein>
<evidence type="ECO:0000313" key="9">
    <source>
        <dbReference type="EMBL" id="MDQ0545280.1"/>
    </source>
</evidence>
<feature type="domain" description="F5/8 type C" evidence="8">
    <location>
        <begin position="1"/>
        <end position="149"/>
    </location>
</feature>
<keyword evidence="4" id="KW-0479">Metal-binding</keyword>
<dbReference type="SUPFAM" id="SSF49785">
    <property type="entry name" value="Galactose-binding domain-like"/>
    <property type="match status" value="1"/>
</dbReference>
<dbReference type="Proteomes" id="UP001223420">
    <property type="component" value="Unassembled WGS sequence"/>
</dbReference>
<keyword evidence="5" id="KW-0430">Lectin</keyword>
<comment type="similarity">
    <text evidence="2">Belongs to the fucolectin family.</text>
</comment>
<evidence type="ECO:0000256" key="2">
    <source>
        <dbReference type="ARBA" id="ARBA00010147"/>
    </source>
</evidence>
<dbReference type="GO" id="GO:0042806">
    <property type="term" value="F:fucose binding"/>
    <property type="evidence" value="ECO:0007669"/>
    <property type="project" value="UniProtKB-ARBA"/>
</dbReference>
<evidence type="ECO:0000256" key="5">
    <source>
        <dbReference type="ARBA" id="ARBA00022734"/>
    </source>
</evidence>
<evidence type="ECO:0000256" key="6">
    <source>
        <dbReference type="ARBA" id="ARBA00022837"/>
    </source>
</evidence>
<dbReference type="InterPro" id="IPR008979">
    <property type="entry name" value="Galactose-bd-like_sf"/>
</dbReference>
<evidence type="ECO:0000256" key="1">
    <source>
        <dbReference type="ARBA" id="ARBA00002219"/>
    </source>
</evidence>
<proteinExistence type="inferred from homology"/>
<accession>A0AAJ1WYG5</accession>
<dbReference type="EMBL" id="JAUSWL010000008">
    <property type="protein sequence ID" value="MDQ0545280.1"/>
    <property type="molecule type" value="Genomic_DNA"/>
</dbReference>
<dbReference type="RefSeq" id="WP_230367070.1">
    <property type="nucleotide sequence ID" value="NZ_JAJALK010000009.1"/>
</dbReference>
<dbReference type="PANTHER" id="PTHR45713:SF6">
    <property type="entry name" value="F5_8 TYPE C DOMAIN-CONTAINING PROTEIN"/>
    <property type="match status" value="1"/>
</dbReference>
<reference evidence="9" key="1">
    <citation type="submission" date="2023-07" db="EMBL/GenBank/DDBJ databases">
        <title>Genomic Encyclopedia of Type Strains, Phase IV (KMG-IV): sequencing the most valuable type-strain genomes for metagenomic binning, comparative biology and taxonomic classification.</title>
        <authorList>
            <person name="Goeker M."/>
        </authorList>
    </citation>
    <scope>NUCLEOTIDE SEQUENCE</scope>
    <source>
        <strain evidence="9">DSM 19569</strain>
    </source>
</reference>
<dbReference type="AlphaFoldDB" id="A0AAJ1WYG5"/>
<dbReference type="InterPro" id="IPR006585">
    <property type="entry name" value="FTP1"/>
</dbReference>
<dbReference type="SMART" id="SM00607">
    <property type="entry name" value="FTP"/>
    <property type="match status" value="1"/>
</dbReference>
<dbReference type="InterPro" id="IPR000421">
    <property type="entry name" value="FA58C"/>
</dbReference>
<evidence type="ECO:0000256" key="4">
    <source>
        <dbReference type="ARBA" id="ARBA00022723"/>
    </source>
</evidence>
<dbReference type="GO" id="GO:0046872">
    <property type="term" value="F:metal ion binding"/>
    <property type="evidence" value="ECO:0007669"/>
    <property type="project" value="UniProtKB-KW"/>
</dbReference>
<evidence type="ECO:0000313" key="10">
    <source>
        <dbReference type="Proteomes" id="UP001223420"/>
    </source>
</evidence>
<name>A0AAJ1WYG5_9HYPH</name>
<dbReference type="PROSITE" id="PS50022">
    <property type="entry name" value="FA58C_3"/>
    <property type="match status" value="1"/>
</dbReference>
<keyword evidence="7" id="KW-1015">Disulfide bond</keyword>
<dbReference type="Pfam" id="PF00754">
    <property type="entry name" value="F5_F8_type_C"/>
    <property type="match status" value="1"/>
</dbReference>
<evidence type="ECO:0000256" key="3">
    <source>
        <dbReference type="ARBA" id="ARBA00011233"/>
    </source>
</evidence>
<organism evidence="9 10">
    <name type="scientific">Methylobacterium brachiatum</name>
    <dbReference type="NCBI Taxonomy" id="269660"/>
    <lineage>
        <taxon>Bacteria</taxon>
        <taxon>Pseudomonadati</taxon>
        <taxon>Pseudomonadota</taxon>
        <taxon>Alphaproteobacteria</taxon>
        <taxon>Hyphomicrobiales</taxon>
        <taxon>Methylobacteriaceae</taxon>
        <taxon>Methylobacterium</taxon>
    </lineage>
</organism>
<keyword evidence="6" id="KW-0106">Calcium</keyword>
<dbReference type="GO" id="GO:0010185">
    <property type="term" value="P:regulation of cellular defense response"/>
    <property type="evidence" value="ECO:0007669"/>
    <property type="project" value="UniProtKB-ARBA"/>
</dbReference>
<gene>
    <name evidence="9" type="ORF">QO001_004223</name>
</gene>
<dbReference type="Gene3D" id="2.60.120.260">
    <property type="entry name" value="Galactose-binding domain-like"/>
    <property type="match status" value="1"/>
</dbReference>
<evidence type="ECO:0000256" key="7">
    <source>
        <dbReference type="ARBA" id="ARBA00023157"/>
    </source>
</evidence>
<evidence type="ECO:0000259" key="8">
    <source>
        <dbReference type="PROSITE" id="PS50022"/>
    </source>
</evidence>